<name>V5KSR1_9CAUD</name>
<gene>
    <name evidence="1" type="ORF">4MG_197</name>
</gene>
<reference evidence="1 2" key="1">
    <citation type="journal article" date="2014" name="Arch. Virol.">
        <title>Complete genome sequence of enterobacteria phage 4MG, a new member of the subgroup "PVP-SE1-like phage" of the "rV5-like viruses".</title>
        <authorList>
            <person name="Kim M."/>
            <person name="Heu S."/>
            <person name="Ryu S."/>
        </authorList>
    </citation>
    <scope>NUCLEOTIDE SEQUENCE [LARGE SCALE GENOMIC DNA]</scope>
</reference>
<organism evidence="1 2">
    <name type="scientific">Escherichia phage 4MG</name>
    <dbReference type="NCBI Taxonomy" id="1391428"/>
    <lineage>
        <taxon>Viruses</taxon>
        <taxon>Duplodnaviria</taxon>
        <taxon>Heunggongvirae</taxon>
        <taxon>Uroviricota</taxon>
        <taxon>Caudoviricetes</taxon>
        <taxon>Vequintavirinae</taxon>
        <taxon>Seunavirus</taxon>
        <taxon>Seunavirus 4MG</taxon>
    </lineage>
</organism>
<proteinExistence type="predicted"/>
<dbReference type="EMBL" id="KF550303">
    <property type="protein sequence ID" value="AGZ17671.1"/>
    <property type="molecule type" value="Genomic_DNA"/>
</dbReference>
<dbReference type="RefSeq" id="YP_008857413.1">
    <property type="nucleotide sequence ID" value="NC_022968.1"/>
</dbReference>
<dbReference type="Proteomes" id="UP000018620">
    <property type="component" value="Segment"/>
</dbReference>
<protein>
    <submittedName>
        <fullName evidence="1">Hyphothetical protein</fullName>
    </submittedName>
</protein>
<keyword evidence="2" id="KW-1185">Reference proteome</keyword>
<sequence>MFIFSKEVVNTLLKEAHQELTRVEDALLALHDRGYGMCSEEFVSLMEYRRLTKNSIEDLEKKFKRLGLIEEILKK</sequence>
<evidence type="ECO:0000313" key="2">
    <source>
        <dbReference type="Proteomes" id="UP000018620"/>
    </source>
</evidence>
<evidence type="ECO:0000313" key="1">
    <source>
        <dbReference type="EMBL" id="AGZ17671.1"/>
    </source>
</evidence>
<dbReference type="KEGG" id="vg:17776447"/>
<accession>V5KSR1</accession>